<protein>
    <submittedName>
        <fullName evidence="1">Uncharacterized protein</fullName>
    </submittedName>
</protein>
<evidence type="ECO:0000313" key="1">
    <source>
        <dbReference type="EMBL" id="SVE01243.1"/>
    </source>
</evidence>
<name>A0A383A0T4_9ZZZZ</name>
<sequence>ADAKEGEIMKTEIRVGKVMVPAAYREE</sequence>
<dbReference type="AlphaFoldDB" id="A0A383A0T4"/>
<organism evidence="1">
    <name type="scientific">marine metagenome</name>
    <dbReference type="NCBI Taxonomy" id="408172"/>
    <lineage>
        <taxon>unclassified sequences</taxon>
        <taxon>metagenomes</taxon>
        <taxon>ecological metagenomes</taxon>
    </lineage>
</organism>
<gene>
    <name evidence="1" type="ORF">METZ01_LOCUS454097</name>
</gene>
<dbReference type="EMBL" id="UINC01188162">
    <property type="protein sequence ID" value="SVE01243.1"/>
    <property type="molecule type" value="Genomic_DNA"/>
</dbReference>
<feature type="non-terminal residue" evidence="1">
    <location>
        <position position="1"/>
    </location>
</feature>
<proteinExistence type="predicted"/>
<accession>A0A383A0T4</accession>
<reference evidence="1" key="1">
    <citation type="submission" date="2018-05" db="EMBL/GenBank/DDBJ databases">
        <authorList>
            <person name="Lanie J.A."/>
            <person name="Ng W.-L."/>
            <person name="Kazmierczak K.M."/>
            <person name="Andrzejewski T.M."/>
            <person name="Davidsen T.M."/>
            <person name="Wayne K.J."/>
            <person name="Tettelin H."/>
            <person name="Glass J.I."/>
            <person name="Rusch D."/>
            <person name="Podicherti R."/>
            <person name="Tsui H.-C.T."/>
            <person name="Winkler M.E."/>
        </authorList>
    </citation>
    <scope>NUCLEOTIDE SEQUENCE</scope>
</reference>